<sequence length="98" mass="10396">MNETQIQGRIGGASVGYDIHATRGKTSIQGRIGGMSIGKDIQLVVNHHTVQGRIGGRSDGFDVHFDLSGTPTGRLGATPSVRTSPIRAATTRALTRIW</sequence>
<comment type="caution">
    <text evidence="1">The sequence shown here is derived from an EMBL/GenBank/DDBJ whole genome shotgun (WGS) entry which is preliminary data.</text>
</comment>
<evidence type="ECO:0000313" key="2">
    <source>
        <dbReference type="Proteomes" id="UP000632222"/>
    </source>
</evidence>
<evidence type="ECO:0000313" key="1">
    <source>
        <dbReference type="EMBL" id="GGJ55449.1"/>
    </source>
</evidence>
<reference evidence="2" key="1">
    <citation type="journal article" date="2019" name="Int. J. Syst. Evol. Microbiol.">
        <title>The Global Catalogue of Microorganisms (GCM) 10K type strain sequencing project: providing services to taxonomists for standard genome sequencing and annotation.</title>
        <authorList>
            <consortium name="The Broad Institute Genomics Platform"/>
            <consortium name="The Broad Institute Genome Sequencing Center for Infectious Disease"/>
            <person name="Wu L."/>
            <person name="Ma J."/>
        </authorList>
    </citation>
    <scope>NUCLEOTIDE SEQUENCE [LARGE SCALE GENOMIC DNA]</scope>
    <source>
        <strain evidence="2">JCM 14370</strain>
    </source>
</reference>
<name>A0ABQ2DGH1_9DEIO</name>
<gene>
    <name evidence="1" type="ORF">GCM10008938_47010</name>
</gene>
<keyword evidence="2" id="KW-1185">Reference proteome</keyword>
<dbReference type="RefSeq" id="WP_189007939.1">
    <property type="nucleotide sequence ID" value="NZ_BMOD01000033.1"/>
</dbReference>
<organism evidence="1 2">
    <name type="scientific">Deinococcus roseus</name>
    <dbReference type="NCBI Taxonomy" id="392414"/>
    <lineage>
        <taxon>Bacteria</taxon>
        <taxon>Thermotogati</taxon>
        <taxon>Deinococcota</taxon>
        <taxon>Deinococci</taxon>
        <taxon>Deinococcales</taxon>
        <taxon>Deinococcaceae</taxon>
        <taxon>Deinococcus</taxon>
    </lineage>
</organism>
<proteinExistence type="predicted"/>
<dbReference type="EMBL" id="BMOD01000033">
    <property type="protein sequence ID" value="GGJ55449.1"/>
    <property type="molecule type" value="Genomic_DNA"/>
</dbReference>
<accession>A0ABQ2DGH1</accession>
<dbReference type="Proteomes" id="UP000632222">
    <property type="component" value="Unassembled WGS sequence"/>
</dbReference>
<protein>
    <submittedName>
        <fullName evidence="1">Uncharacterized protein</fullName>
    </submittedName>
</protein>